<proteinExistence type="predicted"/>
<comment type="caution">
    <text evidence="1">The sequence shown here is derived from an EMBL/GenBank/DDBJ whole genome shotgun (WGS) entry which is preliminary data.</text>
</comment>
<reference evidence="1 2" key="1">
    <citation type="submission" date="2021-01" db="EMBL/GenBank/DDBJ databases">
        <title>Genomic Encyclopedia of Type Strains, Phase IV (KMG-IV): sequencing the most valuable type-strain genomes for metagenomic binning, comparative biology and taxonomic classification.</title>
        <authorList>
            <person name="Goeker M."/>
        </authorList>
    </citation>
    <scope>NUCLEOTIDE SEQUENCE [LARGE SCALE GENOMIC DNA]</scope>
    <source>
        <strain evidence="1 2">DSM 25890</strain>
    </source>
</reference>
<organism evidence="1 2">
    <name type="scientific">Alkaliphilus hydrothermalis</name>
    <dbReference type="NCBI Taxonomy" id="1482730"/>
    <lineage>
        <taxon>Bacteria</taxon>
        <taxon>Bacillati</taxon>
        <taxon>Bacillota</taxon>
        <taxon>Clostridia</taxon>
        <taxon>Peptostreptococcales</taxon>
        <taxon>Natronincolaceae</taxon>
        <taxon>Alkaliphilus</taxon>
    </lineage>
</organism>
<dbReference type="EMBL" id="JAFBEE010000010">
    <property type="protein sequence ID" value="MBM7615186.1"/>
    <property type="molecule type" value="Genomic_DNA"/>
</dbReference>
<name>A0ABS2NQR9_9FIRM</name>
<evidence type="ECO:0000313" key="1">
    <source>
        <dbReference type="EMBL" id="MBM7615186.1"/>
    </source>
</evidence>
<sequence length="177" mass="19726">MEKLPSNNNDIDERGKILHESKGASLYTYIPTLLTILIFSRKHTSFNHLALSISNAIRNPEIKRALASVSKYLNEDEQMPIHKIIGILEIIDTVKGLQNNSYRSQGIRATENAHQGGKHLGIINSLKEHANEDDKNLLDAIQSAVITVEKVQKVMKEAKAKANNVKGTSHLIKEGRI</sequence>
<keyword evidence="2" id="KW-1185">Reference proteome</keyword>
<accession>A0ABS2NQR9</accession>
<gene>
    <name evidence="1" type="ORF">JOC73_001748</name>
</gene>
<protein>
    <submittedName>
        <fullName evidence="1">Uncharacterized protein</fullName>
    </submittedName>
</protein>
<dbReference type="RefSeq" id="WP_204402096.1">
    <property type="nucleotide sequence ID" value="NZ_JAFBEE010000010.1"/>
</dbReference>
<dbReference type="Proteomes" id="UP001314796">
    <property type="component" value="Unassembled WGS sequence"/>
</dbReference>
<evidence type="ECO:0000313" key="2">
    <source>
        <dbReference type="Proteomes" id="UP001314796"/>
    </source>
</evidence>